<dbReference type="GO" id="GO:0016811">
    <property type="term" value="F:hydrolase activity, acting on carbon-nitrogen (but not peptide) bonds, in linear amides"/>
    <property type="evidence" value="ECO:0007669"/>
    <property type="project" value="TreeGrafter"/>
</dbReference>
<dbReference type="GO" id="GO:0016137">
    <property type="term" value="P:glycoside metabolic process"/>
    <property type="evidence" value="ECO:0007669"/>
    <property type="project" value="UniProtKB-ARBA"/>
</dbReference>
<sequence>MASSSTLAGHTVVALHAHPDDEAIFTGITLRRLAAAGARTVLVVATSGDLGESRVPLRPGETVPQRRTAELERAAELLGVDRLVLLGHRDSGLPGWESTRHARALAAAPVLPLARALAELADAEGATALIHDDEDGIYGHPDHAATHRIGAAAADLAGLPAYRTTVDRDALDSRTPAGHLVHGAAGAAGVRYGRRAEEISLSVTGTAEDLAVKRAAILAHESQVAESDLPEDGFAAAYGQEWFRRTGGEPGPLEVLAALTGHRADHRADHGADHKAVTPAP</sequence>
<protein>
    <submittedName>
        <fullName evidence="2">N-acetylglucosaminyl deacetylase, LmbE family</fullName>
    </submittedName>
</protein>
<dbReference type="SUPFAM" id="SSF102588">
    <property type="entry name" value="LmbE-like"/>
    <property type="match status" value="1"/>
</dbReference>
<keyword evidence="3" id="KW-1185">Reference proteome</keyword>
<accession>A0A1M6N7I4</accession>
<dbReference type="OrthoDB" id="158614at2"/>
<dbReference type="Proteomes" id="UP000184363">
    <property type="component" value="Unassembled WGS sequence"/>
</dbReference>
<proteinExistence type="predicted"/>
<dbReference type="Gene3D" id="3.40.50.10320">
    <property type="entry name" value="LmbE-like"/>
    <property type="match status" value="1"/>
</dbReference>
<dbReference type="EMBL" id="FRAP01000001">
    <property type="protein sequence ID" value="SHJ91659.1"/>
    <property type="molecule type" value="Genomic_DNA"/>
</dbReference>
<reference evidence="2 3" key="1">
    <citation type="submission" date="2016-11" db="EMBL/GenBank/DDBJ databases">
        <authorList>
            <person name="Jaros S."/>
            <person name="Januszkiewicz K."/>
            <person name="Wedrychowicz H."/>
        </authorList>
    </citation>
    <scope>NUCLEOTIDE SEQUENCE [LARGE SCALE GENOMIC DNA]</scope>
    <source>
        <strain evidence="2 3">DSM 43832</strain>
    </source>
</reference>
<evidence type="ECO:0000313" key="2">
    <source>
        <dbReference type="EMBL" id="SHJ91659.1"/>
    </source>
</evidence>
<dbReference type="PANTHER" id="PTHR12993:SF26">
    <property type="entry name" value="1D-MYO-INOSITOL 2-ACETAMIDO-2-DEOXY-ALPHA-D-GLUCOPYRANOSIDE DEACETYLASE"/>
    <property type="match status" value="1"/>
</dbReference>
<dbReference type="PANTHER" id="PTHR12993">
    <property type="entry name" value="N-ACETYLGLUCOSAMINYL-PHOSPHATIDYLINOSITOL DE-N-ACETYLASE-RELATED"/>
    <property type="match status" value="1"/>
</dbReference>
<dbReference type="Pfam" id="PF02585">
    <property type="entry name" value="PIG-L"/>
    <property type="match status" value="1"/>
</dbReference>
<dbReference type="RefSeq" id="WP_073454796.1">
    <property type="nucleotide sequence ID" value="NZ_CALGVN010000007.1"/>
</dbReference>
<dbReference type="InterPro" id="IPR024078">
    <property type="entry name" value="LmbE-like_dom_sf"/>
</dbReference>
<gene>
    <name evidence="2" type="ORF">SAMN05443637_10178</name>
</gene>
<dbReference type="AlphaFoldDB" id="A0A1M6N7I4"/>
<organism evidence="2 3">
    <name type="scientific">Pseudonocardia thermophila</name>
    <dbReference type="NCBI Taxonomy" id="1848"/>
    <lineage>
        <taxon>Bacteria</taxon>
        <taxon>Bacillati</taxon>
        <taxon>Actinomycetota</taxon>
        <taxon>Actinomycetes</taxon>
        <taxon>Pseudonocardiales</taxon>
        <taxon>Pseudonocardiaceae</taxon>
        <taxon>Pseudonocardia</taxon>
    </lineage>
</organism>
<dbReference type="InterPro" id="IPR003737">
    <property type="entry name" value="GlcNAc_PI_deacetylase-related"/>
</dbReference>
<dbReference type="STRING" id="1848.SAMN05443637_10178"/>
<evidence type="ECO:0000313" key="3">
    <source>
        <dbReference type="Proteomes" id="UP000184363"/>
    </source>
</evidence>
<name>A0A1M6N7I4_PSETH</name>
<keyword evidence="1" id="KW-0862">Zinc</keyword>
<evidence type="ECO:0000256" key="1">
    <source>
        <dbReference type="ARBA" id="ARBA00022833"/>
    </source>
</evidence>